<dbReference type="AlphaFoldDB" id="A0A1I7YC23"/>
<reference evidence="2" key="1">
    <citation type="submission" date="2016-11" db="UniProtKB">
        <authorList>
            <consortium name="WormBaseParasite"/>
        </authorList>
    </citation>
    <scope>IDENTIFICATION</scope>
</reference>
<evidence type="ECO:0000313" key="1">
    <source>
        <dbReference type="Proteomes" id="UP000095287"/>
    </source>
</evidence>
<name>A0A1I7YC23_9BILA</name>
<dbReference type="WBParaSite" id="L893_g14773.t1">
    <property type="protein sequence ID" value="L893_g14773.t1"/>
    <property type="gene ID" value="L893_g14773"/>
</dbReference>
<organism evidence="1 2">
    <name type="scientific">Steinernema glaseri</name>
    <dbReference type="NCBI Taxonomy" id="37863"/>
    <lineage>
        <taxon>Eukaryota</taxon>
        <taxon>Metazoa</taxon>
        <taxon>Ecdysozoa</taxon>
        <taxon>Nematoda</taxon>
        <taxon>Chromadorea</taxon>
        <taxon>Rhabditida</taxon>
        <taxon>Tylenchina</taxon>
        <taxon>Panagrolaimomorpha</taxon>
        <taxon>Strongyloidoidea</taxon>
        <taxon>Steinernematidae</taxon>
        <taxon>Steinernema</taxon>
    </lineage>
</organism>
<keyword evidence="1" id="KW-1185">Reference proteome</keyword>
<dbReference type="Proteomes" id="UP000095287">
    <property type="component" value="Unplaced"/>
</dbReference>
<proteinExistence type="predicted"/>
<accession>A0A1I7YC23</accession>
<sequence>MTSPGQIVLTGTTGTHKDYWNLATGTHKAMLTLFPFFERLIHFARSTNEIRPPENSPAGRAIWVSSPLKRHKNALSWITLRSPKIILLPCLTMAPPLCSGENEINQLWGHFYTALGAM</sequence>
<evidence type="ECO:0000313" key="2">
    <source>
        <dbReference type="WBParaSite" id="L893_g14773.t1"/>
    </source>
</evidence>
<protein>
    <submittedName>
        <fullName evidence="2">AMP-binding domain-containing protein</fullName>
    </submittedName>
</protein>